<keyword evidence="9" id="KW-1185">Reference proteome</keyword>
<feature type="region of interest" description="Disordered" evidence="6">
    <location>
        <begin position="21"/>
        <end position="42"/>
    </location>
</feature>
<comment type="caution">
    <text evidence="8">The sequence shown here is derived from an EMBL/GenBank/DDBJ whole genome shotgun (WGS) entry which is preliminary data.</text>
</comment>
<keyword evidence="5" id="KW-0539">Nucleus</keyword>
<feature type="compositionally biased region" description="Polar residues" evidence="6">
    <location>
        <begin position="238"/>
        <end position="247"/>
    </location>
</feature>
<keyword evidence="4" id="KW-0234">DNA repair</keyword>
<dbReference type="SUPFAM" id="SSF56281">
    <property type="entry name" value="Metallo-hydrolase/oxidoreductase"/>
    <property type="match status" value="1"/>
</dbReference>
<keyword evidence="3" id="KW-0227">DNA damage</keyword>
<evidence type="ECO:0000259" key="7">
    <source>
        <dbReference type="Pfam" id="PF07522"/>
    </source>
</evidence>
<dbReference type="EMBL" id="JBEVYD010000010">
    <property type="protein sequence ID" value="KAL3230046.1"/>
    <property type="molecule type" value="Genomic_DNA"/>
</dbReference>
<evidence type="ECO:0000313" key="9">
    <source>
        <dbReference type="Proteomes" id="UP001623330"/>
    </source>
</evidence>
<dbReference type="PANTHER" id="PTHR23240">
    <property type="entry name" value="DNA CROSS-LINK REPAIR PROTEIN PSO2/SNM1-RELATED"/>
    <property type="match status" value="1"/>
</dbReference>
<comment type="similarity">
    <text evidence="2">Belongs to the DNA repair metallo-beta-lactamase (DRMBL) family.</text>
</comment>
<dbReference type="Gene3D" id="3.40.50.12650">
    <property type="match status" value="1"/>
</dbReference>
<dbReference type="PANTHER" id="PTHR23240:SF6">
    <property type="entry name" value="DNA CROSS-LINK REPAIR 1A PROTEIN"/>
    <property type="match status" value="1"/>
</dbReference>
<dbReference type="Proteomes" id="UP001623330">
    <property type="component" value="Unassembled WGS sequence"/>
</dbReference>
<evidence type="ECO:0000256" key="2">
    <source>
        <dbReference type="ARBA" id="ARBA00010304"/>
    </source>
</evidence>
<evidence type="ECO:0000256" key="1">
    <source>
        <dbReference type="ARBA" id="ARBA00004123"/>
    </source>
</evidence>
<evidence type="ECO:0000256" key="6">
    <source>
        <dbReference type="SAM" id="MobiDB-lite"/>
    </source>
</evidence>
<comment type="subcellular location">
    <subcellularLocation>
        <location evidence="1">Nucleus</location>
    </subcellularLocation>
</comment>
<dbReference type="InterPro" id="IPR011084">
    <property type="entry name" value="DRMBL"/>
</dbReference>
<feature type="domain" description="DNA repair metallo-beta-lactamase" evidence="7">
    <location>
        <begin position="553"/>
        <end position="699"/>
    </location>
</feature>
<evidence type="ECO:0000256" key="4">
    <source>
        <dbReference type="ARBA" id="ARBA00023204"/>
    </source>
</evidence>
<dbReference type="Gene3D" id="3.60.15.10">
    <property type="entry name" value="Ribonuclease Z/Hydroxyacylglutathione hydrolase-like"/>
    <property type="match status" value="1"/>
</dbReference>
<evidence type="ECO:0000256" key="3">
    <source>
        <dbReference type="ARBA" id="ARBA00022763"/>
    </source>
</evidence>
<organism evidence="8 9">
    <name type="scientific">Nakaseomyces bracarensis</name>
    <dbReference type="NCBI Taxonomy" id="273131"/>
    <lineage>
        <taxon>Eukaryota</taxon>
        <taxon>Fungi</taxon>
        <taxon>Dikarya</taxon>
        <taxon>Ascomycota</taxon>
        <taxon>Saccharomycotina</taxon>
        <taxon>Saccharomycetes</taxon>
        <taxon>Saccharomycetales</taxon>
        <taxon>Saccharomycetaceae</taxon>
        <taxon>Nakaseomyces</taxon>
    </lineage>
</organism>
<proteinExistence type="inferred from homology"/>
<accession>A0ABR4NPL8</accession>
<dbReference type="InterPro" id="IPR036866">
    <property type="entry name" value="RibonucZ/Hydroxyglut_hydro"/>
</dbReference>
<feature type="region of interest" description="Disordered" evidence="6">
    <location>
        <begin position="228"/>
        <end position="247"/>
    </location>
</feature>
<dbReference type="Pfam" id="PF07522">
    <property type="entry name" value="DRMBL"/>
    <property type="match status" value="1"/>
</dbReference>
<evidence type="ECO:0000313" key="8">
    <source>
        <dbReference type="EMBL" id="KAL3230046.1"/>
    </source>
</evidence>
<reference evidence="8 9" key="1">
    <citation type="submission" date="2024-05" db="EMBL/GenBank/DDBJ databases">
        <title>Long read based assembly of the Candida bracarensis genome reveals expanded adhesin content.</title>
        <authorList>
            <person name="Marcet-Houben M."/>
            <person name="Ksiezopolska E."/>
            <person name="Gabaldon T."/>
        </authorList>
    </citation>
    <scope>NUCLEOTIDE SEQUENCE [LARGE SCALE GENOMIC DNA]</scope>
    <source>
        <strain evidence="8 9">CBM6</strain>
    </source>
</reference>
<gene>
    <name evidence="8" type="ORF">RNJ44_01409</name>
</gene>
<protein>
    <submittedName>
        <fullName evidence="8">DNA cross-link repair protein PSO2/SNM1</fullName>
    </submittedName>
</protein>
<evidence type="ECO:0000256" key="5">
    <source>
        <dbReference type="ARBA" id="ARBA00023242"/>
    </source>
</evidence>
<name>A0ABR4NPL8_9SACH</name>
<dbReference type="CDD" id="cd16273">
    <property type="entry name" value="SNM1A-1C-like_MBL-fold"/>
    <property type="match status" value="1"/>
</dbReference>
<sequence length="726" mass="83729">MSQRRSLLEIDQHDILRQRKGKDTKFRARNGKRSSTIPATAVGKKQRTLTEFNIPTTAVLAVKRRKLHETSSFSDYIPIEILDSDENDSSSSIEILDDCDKEIDTPAETVSTPKTVNQPKSFLTQRSQLAIESRITTTDIEIVKGDVKSNRVNISFSQESLKASALVQRFGKKSPKNDDTGHLICPMCSMNLKDMPLFDRETHCDKCIENENQNENEIEIKQKIMASSKKTMDKNNRKQSLANSKPKIQSQFTNSIENTVIATSLAPTKPLRKKKREYIPQSFKILTFKSGFKLIVDGFTYKLGPDSNIKDFFLSHFHADHYIGLKKSWNLGTLYSSVITSNLLKFRYTPKRKSQNEEDDITNCIKELQNHEQHWLNESICVTTLEANHCPGASLFLFEEWNSDRTDIIKTILHTGDFRSDSAVIASINKLINGRPIDEIYLDTTYLLSTFTFPDQNILLEMIADFVKQINIPNFRHSFFADKQKSILPFMNDMKSKDARSEIPILYLVGTYSIGKEKLAIKVAEALKTKIYVQSDSIKKKMVELYWPLTFDNDILTNDPSQSRVHLVSLKVLSDATSIDRYMKNLKEKHPTITYKEIFGFIPTGWTFGNRYQKAFQYDSNLSYEENHKNRINFCVNLLNENCMGKYNNNLEWLKTQYKPRNKYQVFKVPYSEHSSFIELLKFCVNIPWHSLISTVNVDNGVNSAETSEWFKTFKYILENKDTLLE</sequence>